<comment type="caution">
    <text evidence="1">The sequence shown here is derived from an EMBL/GenBank/DDBJ whole genome shotgun (WGS) entry which is preliminary data.</text>
</comment>
<reference evidence="1 2" key="1">
    <citation type="journal article" date="2023" name="IMA Fungus">
        <title>Comparative genomic study of the Penicillium genus elucidates a diverse pangenome and 15 lateral gene transfer events.</title>
        <authorList>
            <person name="Petersen C."/>
            <person name="Sorensen T."/>
            <person name="Nielsen M.R."/>
            <person name="Sondergaard T.E."/>
            <person name="Sorensen J.L."/>
            <person name="Fitzpatrick D.A."/>
            <person name="Frisvad J.C."/>
            <person name="Nielsen K.L."/>
        </authorList>
    </citation>
    <scope>NUCLEOTIDE SEQUENCE [LARGE SCALE GENOMIC DNA]</scope>
    <source>
        <strain evidence="1 2">IBT 35679</strain>
    </source>
</reference>
<accession>A0AAD6GHM9</accession>
<evidence type="ECO:0000313" key="1">
    <source>
        <dbReference type="EMBL" id="KAJ5545668.1"/>
    </source>
</evidence>
<sequence length="145" mass="16480">MTRAQLPPSDYFGQESLRLATPDMPANLLALTSYASLAKLYMMVHLQIRNHLRRLPGSTSLHCTPVIPQAGELEPEELSPSPMNITWYKCFSMTFKRWSIFFVIPILRTLLADKRIERTTNREKDSGNSSRISGLTLAGLLTNWK</sequence>
<organism evidence="1 2">
    <name type="scientific">Penicillium frequentans</name>
    <dbReference type="NCBI Taxonomy" id="3151616"/>
    <lineage>
        <taxon>Eukaryota</taxon>
        <taxon>Fungi</taxon>
        <taxon>Dikarya</taxon>
        <taxon>Ascomycota</taxon>
        <taxon>Pezizomycotina</taxon>
        <taxon>Eurotiomycetes</taxon>
        <taxon>Eurotiomycetidae</taxon>
        <taxon>Eurotiales</taxon>
        <taxon>Aspergillaceae</taxon>
        <taxon>Penicillium</taxon>
    </lineage>
</organism>
<evidence type="ECO:0000313" key="2">
    <source>
        <dbReference type="Proteomes" id="UP001220324"/>
    </source>
</evidence>
<keyword evidence="2" id="KW-1185">Reference proteome</keyword>
<dbReference type="Proteomes" id="UP001220324">
    <property type="component" value="Unassembled WGS sequence"/>
</dbReference>
<proteinExistence type="predicted"/>
<name>A0AAD6GHM9_9EURO</name>
<dbReference type="EMBL" id="JAQIZZ010000003">
    <property type="protein sequence ID" value="KAJ5545668.1"/>
    <property type="molecule type" value="Genomic_DNA"/>
</dbReference>
<dbReference type="AlphaFoldDB" id="A0AAD6GHM9"/>
<gene>
    <name evidence="1" type="ORF">N7494_003253</name>
</gene>
<protein>
    <submittedName>
        <fullName evidence="1">Uncharacterized protein</fullName>
    </submittedName>
</protein>